<name>A0A810PUN5_9FIRM</name>
<sequence>MQRHYYAIVAERCGVRVIMRSECDVAEVGDLVSGSNKAVVYSGYKVITEPHFVLCGTSEDDFLNALYAGDIPQVSKVTRDVWKLELEEEDASDVDI</sequence>
<dbReference type="EMBL" id="AP023416">
    <property type="protein sequence ID" value="BCK79444.1"/>
    <property type="molecule type" value="Genomic_DNA"/>
</dbReference>
<reference evidence="1" key="1">
    <citation type="submission" date="2020-09" db="EMBL/GenBank/DDBJ databases">
        <title>New species isolated from human feces.</title>
        <authorList>
            <person name="Kitahara M."/>
            <person name="Shigeno Y."/>
            <person name="Shime M."/>
            <person name="Matsumoto Y."/>
            <person name="Nakamura S."/>
            <person name="Motooka D."/>
            <person name="Fukuoka S."/>
            <person name="Nishikawa H."/>
            <person name="Benno Y."/>
        </authorList>
    </citation>
    <scope>NUCLEOTIDE SEQUENCE</scope>
    <source>
        <strain evidence="1">MM35</strain>
        <plasmid evidence="1">pMM35_01</plasmid>
    </source>
</reference>
<gene>
    <name evidence="1" type="ORF">MM35RIKEN_16360</name>
</gene>
<evidence type="ECO:0000313" key="1">
    <source>
        <dbReference type="EMBL" id="BCK79444.1"/>
    </source>
</evidence>
<dbReference type="AlphaFoldDB" id="A0A810PUN5"/>
<dbReference type="Proteomes" id="UP000681343">
    <property type="component" value="Plasmid pMM35_01"/>
</dbReference>
<keyword evidence="1" id="KW-0614">Plasmid</keyword>
<evidence type="ECO:0000313" key="2">
    <source>
        <dbReference type="Proteomes" id="UP000681343"/>
    </source>
</evidence>
<organism evidence="1 2">
    <name type="scientific">Vescimonas fastidiosa</name>
    <dbReference type="NCBI Taxonomy" id="2714353"/>
    <lineage>
        <taxon>Bacteria</taxon>
        <taxon>Bacillati</taxon>
        <taxon>Bacillota</taxon>
        <taxon>Clostridia</taxon>
        <taxon>Eubacteriales</taxon>
        <taxon>Oscillospiraceae</taxon>
        <taxon>Vescimonas</taxon>
    </lineage>
</organism>
<proteinExistence type="predicted"/>
<keyword evidence="2" id="KW-1185">Reference proteome</keyword>
<geneLocation type="plasmid" evidence="1 2">
    <name>pMM35_01</name>
</geneLocation>
<protein>
    <submittedName>
        <fullName evidence="1">Uncharacterized protein</fullName>
    </submittedName>
</protein>
<accession>A0A810PUN5</accession>
<dbReference type="KEGG" id="vfa:MM35RIKEN_16360"/>
<dbReference type="RefSeq" id="WP_212821041.1">
    <property type="nucleotide sequence ID" value="NZ_AP023416.1"/>
</dbReference>